<evidence type="ECO:0000313" key="4">
    <source>
        <dbReference type="Proteomes" id="UP001199525"/>
    </source>
</evidence>
<name>A0ABS8ID24_9NOSO</name>
<accession>A0ABS8ID24</accession>
<dbReference type="RefSeq" id="WP_229486682.1">
    <property type="nucleotide sequence ID" value="NZ_JAIVFQ010000035.1"/>
</dbReference>
<feature type="signal peptide" evidence="2">
    <location>
        <begin position="1"/>
        <end position="25"/>
    </location>
</feature>
<keyword evidence="2" id="KW-0732">Signal</keyword>
<proteinExistence type="predicted"/>
<evidence type="ECO:0008006" key="5">
    <source>
        <dbReference type="Google" id="ProtNLM"/>
    </source>
</evidence>
<evidence type="ECO:0000256" key="2">
    <source>
        <dbReference type="SAM" id="SignalP"/>
    </source>
</evidence>
<keyword evidence="4" id="KW-1185">Reference proteome</keyword>
<evidence type="ECO:0000313" key="3">
    <source>
        <dbReference type="EMBL" id="MCC5601679.1"/>
    </source>
</evidence>
<organism evidence="3 4">
    <name type="scientific">Nostoc favosum CHAB5714</name>
    <dbReference type="NCBI Taxonomy" id="2780399"/>
    <lineage>
        <taxon>Bacteria</taxon>
        <taxon>Bacillati</taxon>
        <taxon>Cyanobacteriota</taxon>
        <taxon>Cyanophyceae</taxon>
        <taxon>Nostocales</taxon>
        <taxon>Nostocaceae</taxon>
        <taxon>Nostoc</taxon>
        <taxon>Nostoc favosum</taxon>
    </lineage>
</organism>
<protein>
    <recommendedName>
        <fullName evidence="5">Lipoprotein</fullName>
    </recommendedName>
</protein>
<dbReference type="Proteomes" id="UP001199525">
    <property type="component" value="Unassembled WGS sequence"/>
</dbReference>
<feature type="region of interest" description="Disordered" evidence="1">
    <location>
        <begin position="62"/>
        <end position="89"/>
    </location>
</feature>
<reference evidence="3 4" key="1">
    <citation type="journal article" date="2021" name="Microorganisms">
        <title>Genome Evolution of Filamentous Cyanobacterium Nostoc Species: From Facultative Symbiosis to Free Living.</title>
        <authorList>
            <person name="Huo D."/>
            <person name="Li H."/>
            <person name="Cai F."/>
            <person name="Guo X."/>
            <person name="Qiao Z."/>
            <person name="Wang W."/>
            <person name="Yu G."/>
            <person name="Li R."/>
        </authorList>
    </citation>
    <scope>NUCLEOTIDE SEQUENCE [LARGE SCALE GENOMIC DNA]</scope>
    <source>
        <strain evidence="3 4">CHAB 5714</strain>
    </source>
</reference>
<dbReference type="PROSITE" id="PS51257">
    <property type="entry name" value="PROKAR_LIPOPROTEIN"/>
    <property type="match status" value="1"/>
</dbReference>
<comment type="caution">
    <text evidence="3">The sequence shown here is derived from an EMBL/GenBank/DDBJ whole genome shotgun (WGS) entry which is preliminary data.</text>
</comment>
<feature type="chain" id="PRO_5046230210" description="Lipoprotein" evidence="2">
    <location>
        <begin position="26"/>
        <end position="167"/>
    </location>
</feature>
<sequence>MKKTIFTTTLILCSMLIASCGDGNSASQQNQVNQAKTGTTIPANFESTSANQLDNTERIKKASNSAQNENTSIKNNKSNETSNDKPILGTIKDMHNGDLKCYVTVVDEKGKLYESVGASFDICEPDKYVNKKVEMYYQLENVNDCQSSEPCGKTIKEWLITKIEIRD</sequence>
<gene>
    <name evidence="3" type="ORF">LC586_21340</name>
</gene>
<evidence type="ECO:0000256" key="1">
    <source>
        <dbReference type="SAM" id="MobiDB-lite"/>
    </source>
</evidence>
<feature type="compositionally biased region" description="Polar residues" evidence="1">
    <location>
        <begin position="62"/>
        <end position="81"/>
    </location>
</feature>
<dbReference type="EMBL" id="JAIVFQ010000035">
    <property type="protein sequence ID" value="MCC5601679.1"/>
    <property type="molecule type" value="Genomic_DNA"/>
</dbReference>